<dbReference type="EMBL" id="BK059130">
    <property type="protein sequence ID" value="DAE32933.1"/>
    <property type="molecule type" value="Genomic_DNA"/>
</dbReference>
<accession>A0A8S5RPB5</accession>
<evidence type="ECO:0000313" key="1">
    <source>
        <dbReference type="EMBL" id="DAE32933.1"/>
    </source>
</evidence>
<organism evidence="1">
    <name type="scientific">virus sp. ctBS918</name>
    <dbReference type="NCBI Taxonomy" id="2825807"/>
    <lineage>
        <taxon>Viruses</taxon>
    </lineage>
</organism>
<reference evidence="1" key="1">
    <citation type="journal article" date="2021" name="Proc. Natl. Acad. Sci. U.S.A.">
        <title>A Catalog of Tens of Thousands of Viruses from Human Metagenomes Reveals Hidden Associations with Chronic Diseases.</title>
        <authorList>
            <person name="Tisza M.J."/>
            <person name="Buck C.B."/>
        </authorList>
    </citation>
    <scope>NUCLEOTIDE SEQUENCE</scope>
    <source>
        <strain evidence="1">CtBS918</strain>
    </source>
</reference>
<name>A0A8S5RPB5_9VIRU</name>
<sequence length="68" mass="7959">MFKKWSFLGTPRQISCLEIVDLSAFLIISLSCIMRRKDVLCLSTSPLDMQMRNINKQRSFYKKNTKPS</sequence>
<dbReference type="PROSITE" id="PS51257">
    <property type="entry name" value="PROKAR_LIPOPROTEIN"/>
    <property type="match status" value="1"/>
</dbReference>
<proteinExistence type="predicted"/>
<protein>
    <submittedName>
        <fullName evidence="1">Uncharacterized protein</fullName>
    </submittedName>
</protein>